<dbReference type="GO" id="GO:0016491">
    <property type="term" value="F:oxidoreductase activity"/>
    <property type="evidence" value="ECO:0007669"/>
    <property type="project" value="UniProtKB-KW"/>
</dbReference>
<dbReference type="Proteomes" id="UP000050640">
    <property type="component" value="Unplaced"/>
</dbReference>
<dbReference type="Pfam" id="PF00106">
    <property type="entry name" value="adh_short"/>
    <property type="match status" value="1"/>
</dbReference>
<evidence type="ECO:0000256" key="3">
    <source>
        <dbReference type="ARBA" id="ARBA00022840"/>
    </source>
</evidence>
<keyword evidence="4" id="KW-0560">Oxidoreductase</keyword>
<dbReference type="InterPro" id="IPR050005">
    <property type="entry name" value="DenD"/>
</dbReference>
<dbReference type="PRINTS" id="PR00080">
    <property type="entry name" value="SDRFAMILY"/>
</dbReference>
<dbReference type="Pfam" id="PF17912">
    <property type="entry name" value="OB_MalK"/>
    <property type="match status" value="1"/>
</dbReference>
<reference evidence="7" key="1">
    <citation type="submission" date="2017-02" db="UniProtKB">
        <authorList>
            <consortium name="WormBaseParasite"/>
        </authorList>
    </citation>
    <scope>IDENTIFICATION</scope>
</reference>
<dbReference type="InterPro" id="IPR008995">
    <property type="entry name" value="Mo/tungstate-bd_C_term_dom"/>
</dbReference>
<dbReference type="InterPro" id="IPR020904">
    <property type="entry name" value="Sc_DH/Rdtase_CS"/>
</dbReference>
<dbReference type="CDD" id="cd03301">
    <property type="entry name" value="ABC_MalK_N"/>
    <property type="match status" value="1"/>
</dbReference>
<dbReference type="InterPro" id="IPR036291">
    <property type="entry name" value="NAD(P)-bd_dom_sf"/>
</dbReference>
<dbReference type="InterPro" id="IPR017871">
    <property type="entry name" value="ABC_transporter-like_CS"/>
</dbReference>
<dbReference type="PROSITE" id="PS00061">
    <property type="entry name" value="ADH_SHORT"/>
    <property type="match status" value="1"/>
</dbReference>
<dbReference type="Gene3D" id="2.40.50.100">
    <property type="match status" value="1"/>
</dbReference>
<dbReference type="GO" id="GO:0043190">
    <property type="term" value="C:ATP-binding cassette (ABC) transporter complex"/>
    <property type="evidence" value="ECO:0007669"/>
    <property type="project" value="InterPro"/>
</dbReference>
<dbReference type="GO" id="GO:0140359">
    <property type="term" value="F:ABC-type transporter activity"/>
    <property type="evidence" value="ECO:0007669"/>
    <property type="project" value="InterPro"/>
</dbReference>
<dbReference type="Gene3D" id="3.40.50.720">
    <property type="entry name" value="NAD(P)-binding Rossmann-like Domain"/>
    <property type="match status" value="2"/>
</dbReference>
<dbReference type="InterPro" id="IPR015855">
    <property type="entry name" value="ABC_transpr_MalK-like"/>
</dbReference>
<dbReference type="SUPFAM" id="SSF50331">
    <property type="entry name" value="MOP-like"/>
    <property type="match status" value="1"/>
</dbReference>
<evidence type="ECO:0000256" key="4">
    <source>
        <dbReference type="ARBA" id="ARBA00023002"/>
    </source>
</evidence>
<protein>
    <submittedName>
        <fullName evidence="7">ABC transporter domain-containing protein</fullName>
    </submittedName>
</protein>
<dbReference type="GO" id="GO:0008643">
    <property type="term" value="P:carbohydrate transport"/>
    <property type="evidence" value="ECO:0007669"/>
    <property type="project" value="InterPro"/>
</dbReference>
<proteinExistence type="predicted"/>
<dbReference type="SUPFAM" id="SSF52540">
    <property type="entry name" value="P-loop containing nucleoside triphosphate hydrolases"/>
    <property type="match status" value="1"/>
</dbReference>
<dbReference type="InterPro" id="IPR047641">
    <property type="entry name" value="ABC_transpr_MalK/UgpC-like"/>
</dbReference>
<evidence type="ECO:0000313" key="6">
    <source>
        <dbReference type="Proteomes" id="UP000050640"/>
    </source>
</evidence>
<dbReference type="PRINTS" id="PR00081">
    <property type="entry name" value="GDHRDH"/>
</dbReference>
<dbReference type="NCBIfam" id="NF043036">
    <property type="entry name" value="ErythonDh"/>
    <property type="match status" value="1"/>
</dbReference>
<dbReference type="InterPro" id="IPR002347">
    <property type="entry name" value="SDR_fam"/>
</dbReference>
<dbReference type="Gene3D" id="3.90.25.10">
    <property type="entry name" value="UDP-galactose 4-epimerase, domain 1"/>
    <property type="match status" value="1"/>
</dbReference>
<dbReference type="Pfam" id="PF00005">
    <property type="entry name" value="ABC_tran"/>
    <property type="match status" value="1"/>
</dbReference>
<keyword evidence="3" id="KW-0067">ATP-binding</keyword>
<dbReference type="Pfam" id="PF01370">
    <property type="entry name" value="Epimerase"/>
    <property type="match status" value="1"/>
</dbReference>
<dbReference type="Gene3D" id="3.40.50.300">
    <property type="entry name" value="P-loop containing nucleotide triphosphate hydrolases"/>
    <property type="match status" value="1"/>
</dbReference>
<dbReference type="PROSITE" id="PS50893">
    <property type="entry name" value="ABC_TRANSPORTER_2"/>
    <property type="match status" value="1"/>
</dbReference>
<dbReference type="InterPro" id="IPR040582">
    <property type="entry name" value="OB_MalK-like"/>
</dbReference>
<dbReference type="InterPro" id="IPR003439">
    <property type="entry name" value="ABC_transporter-like_ATP-bd"/>
</dbReference>
<dbReference type="AlphaFoldDB" id="A0A0R3S4R7"/>
<dbReference type="CDD" id="cd05233">
    <property type="entry name" value="SDR_c"/>
    <property type="match status" value="1"/>
</dbReference>
<keyword evidence="1" id="KW-0813">Transport</keyword>
<dbReference type="InterPro" id="IPR027417">
    <property type="entry name" value="P-loop_NTPase"/>
</dbReference>
<dbReference type="Gene3D" id="2.40.50.140">
    <property type="entry name" value="Nucleic acid-binding proteins"/>
    <property type="match status" value="1"/>
</dbReference>
<dbReference type="GO" id="GO:0005524">
    <property type="term" value="F:ATP binding"/>
    <property type="evidence" value="ECO:0007669"/>
    <property type="project" value="UniProtKB-KW"/>
</dbReference>
<sequence length="907" mass="96689">MHVLVIGAAGMVGRKLLDRIATEEGILGGGIDTLTLVDVIEPVAPRTLAGISTTKAADLSDAGVAEGLIASRPDLIFHLAAIVSGEAEADFEKGYKVNLDGTRFLFEAIRLESAKAPYRPRVVFASSIAVFGTPFPDKIGDEFFTTPLTSYGTQKAISELLLSDYSRRGFFDGIGIRLPTICIRPGKPNKAASGFFSNILREPLAGQEAILPVDENVRHWFASPRSAVGFFVHAATLDLEKVGPRRNLSMPGLSALVGEEIAALKRVAGEKAVKLIRREPDATIQKIVAGWATDFDTRRAAALGFKAETVFDDIIKAHIEDELGGKIALVTGGGTGVGKAISVALLGVGWTVVITGRRKDVLDEAARTLAAETKGTVNPIVSDVSDPKSVAALFEAVKAAYGRLDLLINNAGINVPNVAMEEVTFEQWNAIVGANLTGAFLCTQQALKLMKAQTPRGGRIINNGSISATTPRPNSAPYTATKHAITGLTKSTALDGRPFDIACGQIDIGNATTEMTSKMAGGVLQANGETASEPTIPAHYIGDAVVYMAGLPLEANVLSLTVMATKMPLGVDIEIADGEFVILVGPSGCGKSTLLRMLAGLENISAGEIRIGGQVVNGLAPKERDIAMVFQNYALYPHMTVADNMAFSLTLKGAAKAEIDKRVKPAAEILGLTHLLDRFPRQLSGGQRQRVAMGRAIVRDPQVFLFDEPLSNLDAKLRVAMRAEIKELHQRLKTTTVYVTHDQIEAMTMADKIVVMHDGIVEQIGAPLELYDQPANLFVASFIGSPAMNMIKGRLDPNDALKFVTEKGVVLPVAKAPESARGRALIYGLRPEHMTIADGGIPANVVVIEPTGSETQMIMRIGGDDITGVFHQRINARPGETVGLSIHAEATYLFDAESGKRLRVPVI</sequence>
<keyword evidence="2" id="KW-0547">Nucleotide-binding</keyword>
<organism evidence="6 7">
    <name type="scientific">Elaeophora elaphi</name>
    <dbReference type="NCBI Taxonomy" id="1147741"/>
    <lineage>
        <taxon>Eukaryota</taxon>
        <taxon>Metazoa</taxon>
        <taxon>Ecdysozoa</taxon>
        <taxon>Nematoda</taxon>
        <taxon>Chromadorea</taxon>
        <taxon>Rhabditida</taxon>
        <taxon>Spirurina</taxon>
        <taxon>Spiruromorpha</taxon>
        <taxon>Filarioidea</taxon>
        <taxon>Onchocercidae</taxon>
        <taxon>Elaeophora</taxon>
    </lineage>
</organism>
<feature type="domain" description="ABC transporter" evidence="5">
    <location>
        <begin position="553"/>
        <end position="783"/>
    </location>
</feature>
<dbReference type="PROSITE" id="PS00211">
    <property type="entry name" value="ABC_TRANSPORTER_1"/>
    <property type="match status" value="1"/>
</dbReference>
<evidence type="ECO:0000256" key="2">
    <source>
        <dbReference type="ARBA" id="ARBA00022741"/>
    </source>
</evidence>
<dbReference type="GO" id="GO:0016887">
    <property type="term" value="F:ATP hydrolysis activity"/>
    <property type="evidence" value="ECO:0007669"/>
    <property type="project" value="InterPro"/>
</dbReference>
<dbReference type="STRING" id="1147741.A0A0R3S4R7"/>
<dbReference type="NCBIfam" id="NF008653">
    <property type="entry name" value="PRK11650.1"/>
    <property type="match status" value="1"/>
</dbReference>
<dbReference type="InterPro" id="IPR001509">
    <property type="entry name" value="Epimerase_deHydtase"/>
</dbReference>
<dbReference type="CDD" id="cd05238">
    <property type="entry name" value="Gne_like_SDR_e"/>
    <property type="match status" value="1"/>
</dbReference>
<dbReference type="WBParaSite" id="EEL_0000978601-mRNA-1">
    <property type="protein sequence ID" value="EEL_0000978601-mRNA-1"/>
    <property type="gene ID" value="EEL_0000978601"/>
</dbReference>
<evidence type="ECO:0000313" key="7">
    <source>
        <dbReference type="WBParaSite" id="EEL_0000978601-mRNA-1"/>
    </source>
</evidence>
<name>A0A0R3S4R7_9BILA</name>
<keyword evidence="6" id="KW-1185">Reference proteome</keyword>
<dbReference type="FunFam" id="3.40.50.720:FF:000084">
    <property type="entry name" value="Short-chain dehydrogenase reductase"/>
    <property type="match status" value="1"/>
</dbReference>
<dbReference type="FunFam" id="3.40.50.300:FF:000042">
    <property type="entry name" value="Maltose/maltodextrin ABC transporter, ATP-binding protein"/>
    <property type="match status" value="1"/>
</dbReference>
<evidence type="ECO:0000259" key="5">
    <source>
        <dbReference type="PROSITE" id="PS50893"/>
    </source>
</evidence>
<evidence type="ECO:0000256" key="1">
    <source>
        <dbReference type="ARBA" id="ARBA00022448"/>
    </source>
</evidence>
<dbReference type="SMART" id="SM00382">
    <property type="entry name" value="AAA"/>
    <property type="match status" value="1"/>
</dbReference>
<dbReference type="PANTHER" id="PTHR43875:SF10">
    <property type="entry name" value="BLL2173 PROTEIN"/>
    <property type="match status" value="1"/>
</dbReference>
<dbReference type="InterPro" id="IPR003593">
    <property type="entry name" value="AAA+_ATPase"/>
</dbReference>
<accession>A0A0R3S4R7</accession>
<dbReference type="SUPFAM" id="SSF51735">
    <property type="entry name" value="NAD(P)-binding Rossmann-fold domains"/>
    <property type="match status" value="2"/>
</dbReference>
<dbReference type="InterPro" id="IPR012340">
    <property type="entry name" value="NA-bd_OB-fold"/>
</dbReference>
<dbReference type="PANTHER" id="PTHR43875">
    <property type="entry name" value="MALTODEXTRIN IMPORT ATP-BINDING PROTEIN MSMX"/>
    <property type="match status" value="1"/>
</dbReference>